<organism evidence="1 2">
    <name type="scientific">Pistacia atlantica</name>
    <dbReference type="NCBI Taxonomy" id="434234"/>
    <lineage>
        <taxon>Eukaryota</taxon>
        <taxon>Viridiplantae</taxon>
        <taxon>Streptophyta</taxon>
        <taxon>Embryophyta</taxon>
        <taxon>Tracheophyta</taxon>
        <taxon>Spermatophyta</taxon>
        <taxon>Magnoliopsida</taxon>
        <taxon>eudicotyledons</taxon>
        <taxon>Gunneridae</taxon>
        <taxon>Pentapetalae</taxon>
        <taxon>rosids</taxon>
        <taxon>malvids</taxon>
        <taxon>Sapindales</taxon>
        <taxon>Anacardiaceae</taxon>
        <taxon>Pistacia</taxon>
    </lineage>
</organism>
<evidence type="ECO:0000313" key="1">
    <source>
        <dbReference type="EMBL" id="KAJ0103568.1"/>
    </source>
</evidence>
<proteinExistence type="predicted"/>
<name>A0ACC1BWG1_9ROSI</name>
<accession>A0ACC1BWG1</accession>
<keyword evidence="2" id="KW-1185">Reference proteome</keyword>
<evidence type="ECO:0000313" key="2">
    <source>
        <dbReference type="Proteomes" id="UP001164250"/>
    </source>
</evidence>
<gene>
    <name evidence="1" type="ORF">Patl1_06251</name>
</gene>
<reference evidence="2" key="1">
    <citation type="journal article" date="2023" name="G3 (Bethesda)">
        <title>Genome assembly and association tests identify interacting loci associated with vigor, precocity, and sex in interspecific pistachio rootstocks.</title>
        <authorList>
            <person name="Palmer W."/>
            <person name="Jacygrad E."/>
            <person name="Sagayaradj S."/>
            <person name="Cavanaugh K."/>
            <person name="Han R."/>
            <person name="Bertier L."/>
            <person name="Beede B."/>
            <person name="Kafkas S."/>
            <person name="Golino D."/>
            <person name="Preece J."/>
            <person name="Michelmore R."/>
        </authorList>
    </citation>
    <scope>NUCLEOTIDE SEQUENCE [LARGE SCALE GENOMIC DNA]</scope>
</reference>
<protein>
    <submittedName>
        <fullName evidence="1">Uncharacterized protein</fullName>
    </submittedName>
</protein>
<sequence>MLCYVMYFTNSNHSLLVGYTCSSICSSEDHRIFWTMGDSSAASLRTYGAIHDREVLAILHDKRRMHGSSFEIWKHRACIVIASTG</sequence>
<dbReference type="EMBL" id="CM047899">
    <property type="protein sequence ID" value="KAJ0103568.1"/>
    <property type="molecule type" value="Genomic_DNA"/>
</dbReference>
<dbReference type="Proteomes" id="UP001164250">
    <property type="component" value="Chromosome 3"/>
</dbReference>
<comment type="caution">
    <text evidence="1">The sequence shown here is derived from an EMBL/GenBank/DDBJ whole genome shotgun (WGS) entry which is preliminary data.</text>
</comment>